<dbReference type="GO" id="GO:0050567">
    <property type="term" value="F:glutaminyl-tRNA synthase (glutamine-hydrolyzing) activity"/>
    <property type="evidence" value="ECO:0007669"/>
    <property type="project" value="UniProtKB-UniRule"/>
</dbReference>
<dbReference type="GO" id="GO:0006450">
    <property type="term" value="P:regulation of translational fidelity"/>
    <property type="evidence" value="ECO:0007669"/>
    <property type="project" value="InterPro"/>
</dbReference>
<dbReference type="PANTHER" id="PTHR15004">
    <property type="entry name" value="GLUTAMYL-TRNA(GLN) AMIDOTRANSFERASE SUBUNIT C, MITOCHONDRIAL"/>
    <property type="match status" value="1"/>
</dbReference>
<evidence type="ECO:0000256" key="1">
    <source>
        <dbReference type="HAMAP-Rule" id="MF_00122"/>
    </source>
</evidence>
<dbReference type="AlphaFoldDB" id="A0A2U3KM22"/>
<dbReference type="HAMAP" id="MF_00122">
    <property type="entry name" value="GatC"/>
    <property type="match status" value="1"/>
</dbReference>
<accession>A0A2U3KM22</accession>
<organism evidence="2 3">
    <name type="scientific">Candidatus Sulfotelmatobacter kueseliae</name>
    <dbReference type="NCBI Taxonomy" id="2042962"/>
    <lineage>
        <taxon>Bacteria</taxon>
        <taxon>Pseudomonadati</taxon>
        <taxon>Acidobacteriota</taxon>
        <taxon>Terriglobia</taxon>
        <taxon>Terriglobales</taxon>
        <taxon>Candidatus Korobacteraceae</taxon>
        <taxon>Candidatus Sulfotelmatobacter</taxon>
    </lineage>
</organism>
<dbReference type="GO" id="GO:0070681">
    <property type="term" value="P:glutaminyl-tRNAGln biosynthesis via transamidation"/>
    <property type="evidence" value="ECO:0007669"/>
    <property type="project" value="TreeGrafter"/>
</dbReference>
<dbReference type="InterPro" id="IPR003837">
    <property type="entry name" value="GatC"/>
</dbReference>
<dbReference type="EMBL" id="OMOD01000124">
    <property type="protein sequence ID" value="SPF40600.1"/>
    <property type="molecule type" value="Genomic_DNA"/>
</dbReference>
<comment type="catalytic activity">
    <reaction evidence="1">
        <text>L-aspartyl-tRNA(Asn) + L-glutamine + ATP + H2O = L-asparaginyl-tRNA(Asn) + L-glutamate + ADP + phosphate + 2 H(+)</text>
        <dbReference type="Rhea" id="RHEA:14513"/>
        <dbReference type="Rhea" id="RHEA-COMP:9674"/>
        <dbReference type="Rhea" id="RHEA-COMP:9677"/>
        <dbReference type="ChEBI" id="CHEBI:15377"/>
        <dbReference type="ChEBI" id="CHEBI:15378"/>
        <dbReference type="ChEBI" id="CHEBI:29985"/>
        <dbReference type="ChEBI" id="CHEBI:30616"/>
        <dbReference type="ChEBI" id="CHEBI:43474"/>
        <dbReference type="ChEBI" id="CHEBI:58359"/>
        <dbReference type="ChEBI" id="CHEBI:78515"/>
        <dbReference type="ChEBI" id="CHEBI:78516"/>
        <dbReference type="ChEBI" id="CHEBI:456216"/>
    </reaction>
</comment>
<dbReference type="InterPro" id="IPR036113">
    <property type="entry name" value="Asp/Glu-ADT_sf_sub_c"/>
</dbReference>
<dbReference type="GO" id="GO:0016740">
    <property type="term" value="F:transferase activity"/>
    <property type="evidence" value="ECO:0007669"/>
    <property type="project" value="UniProtKB-KW"/>
</dbReference>
<protein>
    <recommendedName>
        <fullName evidence="1">Aspartyl/glutamyl-tRNA(Asn/Gln) amidotransferase subunit C</fullName>
        <shortName evidence="1">Asp/Glu-ADT subunit C</shortName>
        <ecNumber evidence="1">6.3.5.-</ecNumber>
    </recommendedName>
</protein>
<comment type="subunit">
    <text evidence="1">Heterotrimer of A, B and C subunits.</text>
</comment>
<comment type="similarity">
    <text evidence="1">Belongs to the GatC family.</text>
</comment>
<comment type="catalytic activity">
    <reaction evidence="1">
        <text>L-glutamyl-tRNA(Gln) + L-glutamine + ATP + H2O = L-glutaminyl-tRNA(Gln) + L-glutamate + ADP + phosphate + H(+)</text>
        <dbReference type="Rhea" id="RHEA:17521"/>
        <dbReference type="Rhea" id="RHEA-COMP:9681"/>
        <dbReference type="Rhea" id="RHEA-COMP:9684"/>
        <dbReference type="ChEBI" id="CHEBI:15377"/>
        <dbReference type="ChEBI" id="CHEBI:15378"/>
        <dbReference type="ChEBI" id="CHEBI:29985"/>
        <dbReference type="ChEBI" id="CHEBI:30616"/>
        <dbReference type="ChEBI" id="CHEBI:43474"/>
        <dbReference type="ChEBI" id="CHEBI:58359"/>
        <dbReference type="ChEBI" id="CHEBI:78520"/>
        <dbReference type="ChEBI" id="CHEBI:78521"/>
        <dbReference type="ChEBI" id="CHEBI:456216"/>
    </reaction>
</comment>
<sequence length="112" mass="12772">MKVTDKDVAYVAELANLELTEEERAGMLRDLNSILDYIDRLNELDTSDVPPMAQVSDRYGVDQSKQGSERFAYANREDVLEGLRKSLPHELALENAPDADEDFFRVPKVIER</sequence>
<dbReference type="Proteomes" id="UP000238701">
    <property type="component" value="Unassembled WGS sequence"/>
</dbReference>
<keyword evidence="1 2" id="KW-0436">Ligase</keyword>
<dbReference type="Pfam" id="PF02686">
    <property type="entry name" value="GatC"/>
    <property type="match status" value="1"/>
</dbReference>
<comment type="function">
    <text evidence="1">Allows the formation of correctly charged Asn-tRNA(Asn) or Gln-tRNA(Gln) through the transamidation of misacylated Asp-tRNA(Asn) or Glu-tRNA(Gln) in organisms which lack either or both of asparaginyl-tRNA or glutaminyl-tRNA synthetases. The reaction takes place in the presence of glutamine and ATP through an activated phospho-Asp-tRNA(Asn) or phospho-Glu-tRNA(Gln).</text>
</comment>
<keyword evidence="1" id="KW-0067">ATP-binding</keyword>
<dbReference type="GO" id="GO:0006412">
    <property type="term" value="P:translation"/>
    <property type="evidence" value="ECO:0007669"/>
    <property type="project" value="UniProtKB-UniRule"/>
</dbReference>
<gene>
    <name evidence="1 2" type="primary">gatC</name>
    <name evidence="2" type="ORF">SBA1_310010</name>
</gene>
<dbReference type="GO" id="GO:0005524">
    <property type="term" value="F:ATP binding"/>
    <property type="evidence" value="ECO:0007669"/>
    <property type="project" value="UniProtKB-KW"/>
</dbReference>
<name>A0A2U3KM22_9BACT</name>
<keyword evidence="1" id="KW-0648">Protein biosynthesis</keyword>
<dbReference type="EC" id="6.3.5.-" evidence="1"/>
<proteinExistence type="inferred from homology"/>
<keyword evidence="1" id="KW-0547">Nucleotide-binding</keyword>
<dbReference type="SUPFAM" id="SSF141000">
    <property type="entry name" value="Glu-tRNAGln amidotransferase C subunit"/>
    <property type="match status" value="1"/>
</dbReference>
<dbReference type="GO" id="GO:0050566">
    <property type="term" value="F:asparaginyl-tRNA synthase (glutamine-hydrolyzing) activity"/>
    <property type="evidence" value="ECO:0007669"/>
    <property type="project" value="RHEA"/>
</dbReference>
<keyword evidence="2" id="KW-0808">Transferase</keyword>
<reference evidence="3" key="1">
    <citation type="submission" date="2018-02" db="EMBL/GenBank/DDBJ databases">
        <authorList>
            <person name="Hausmann B."/>
        </authorList>
    </citation>
    <scope>NUCLEOTIDE SEQUENCE [LARGE SCALE GENOMIC DNA]</scope>
    <source>
        <strain evidence="3">Peat soil MAG SbA1</strain>
    </source>
</reference>
<dbReference type="NCBIfam" id="TIGR00135">
    <property type="entry name" value="gatC"/>
    <property type="match status" value="1"/>
</dbReference>
<dbReference type="Gene3D" id="1.10.20.60">
    <property type="entry name" value="Glu-tRNAGln amidotransferase C subunit, N-terminal domain"/>
    <property type="match status" value="1"/>
</dbReference>
<evidence type="ECO:0000313" key="2">
    <source>
        <dbReference type="EMBL" id="SPF40600.1"/>
    </source>
</evidence>
<evidence type="ECO:0000313" key="3">
    <source>
        <dbReference type="Proteomes" id="UP000238701"/>
    </source>
</evidence>
<dbReference type="PANTHER" id="PTHR15004:SF0">
    <property type="entry name" value="GLUTAMYL-TRNA(GLN) AMIDOTRANSFERASE SUBUNIT C, MITOCHONDRIAL"/>
    <property type="match status" value="1"/>
</dbReference>
<dbReference type="OrthoDB" id="9813938at2"/>